<dbReference type="InterPro" id="IPR015433">
    <property type="entry name" value="PI3/4_kinase"/>
</dbReference>
<evidence type="ECO:0000256" key="9">
    <source>
        <dbReference type="ARBA" id="ARBA00022777"/>
    </source>
</evidence>
<dbReference type="PROSITE" id="PS00916">
    <property type="entry name" value="PI3_4_KINASE_2"/>
    <property type="match status" value="1"/>
</dbReference>
<gene>
    <name evidence="18" type="ORF">BDV98DRAFT_652365</name>
</gene>
<evidence type="ECO:0000256" key="4">
    <source>
        <dbReference type="ARBA" id="ARBA00012169"/>
    </source>
</evidence>
<dbReference type="SMART" id="SM00145">
    <property type="entry name" value="PI3Ka"/>
    <property type="match status" value="1"/>
</dbReference>
<comment type="similarity">
    <text evidence="3">Belongs to the PI3/PI4-kinase family. Type III PI4K subfamily.</text>
</comment>
<dbReference type="GO" id="GO:0004430">
    <property type="term" value="F:1-phosphatidylinositol 4-kinase activity"/>
    <property type="evidence" value="ECO:0007669"/>
    <property type="project" value="UniProtKB-EC"/>
</dbReference>
<keyword evidence="5" id="KW-0813">Transport</keyword>
<keyword evidence="13 15" id="KW-0472">Membrane</keyword>
<dbReference type="Gene3D" id="1.25.40.70">
    <property type="entry name" value="Phosphatidylinositol 3-kinase, accessory domain (PIK)"/>
    <property type="match status" value="1"/>
</dbReference>
<feature type="region of interest" description="Disordered" evidence="14">
    <location>
        <begin position="484"/>
        <end position="508"/>
    </location>
</feature>
<dbReference type="CDD" id="cd05167">
    <property type="entry name" value="PI4Kc_III_alpha"/>
    <property type="match status" value="1"/>
</dbReference>
<evidence type="ECO:0000256" key="14">
    <source>
        <dbReference type="SAM" id="MobiDB-lite"/>
    </source>
</evidence>
<dbReference type="InterPro" id="IPR029069">
    <property type="entry name" value="HotDog_dom_sf"/>
</dbReference>
<dbReference type="Gene3D" id="1.10.1070.11">
    <property type="entry name" value="Phosphatidylinositol 3-/4-kinase, catalytic domain"/>
    <property type="match status" value="1"/>
</dbReference>
<feature type="compositionally biased region" description="Basic and acidic residues" evidence="14">
    <location>
        <begin position="2553"/>
        <end position="2562"/>
    </location>
</feature>
<feature type="domain" description="PI3K/PI4K catalytic" evidence="16">
    <location>
        <begin position="1694"/>
        <end position="1963"/>
    </location>
</feature>
<protein>
    <recommendedName>
        <fullName evidence="4">1-phosphatidylinositol 4-kinase</fullName>
        <ecNumber evidence="4">2.7.1.67</ecNumber>
    </recommendedName>
</protein>
<evidence type="ECO:0000256" key="13">
    <source>
        <dbReference type="ARBA" id="ARBA00023136"/>
    </source>
</evidence>
<feature type="transmembrane region" description="Helical" evidence="15">
    <location>
        <begin position="2742"/>
        <end position="2762"/>
    </location>
</feature>
<evidence type="ECO:0000259" key="17">
    <source>
        <dbReference type="PROSITE" id="PS51545"/>
    </source>
</evidence>
<evidence type="ECO:0000256" key="11">
    <source>
        <dbReference type="ARBA" id="ARBA00022989"/>
    </source>
</evidence>
<evidence type="ECO:0000313" key="19">
    <source>
        <dbReference type="Proteomes" id="UP000305067"/>
    </source>
</evidence>
<dbReference type="SUPFAM" id="SSF54637">
    <property type="entry name" value="Thioesterase/thiol ester dehydrase-isomerase"/>
    <property type="match status" value="1"/>
</dbReference>
<dbReference type="InterPro" id="IPR011009">
    <property type="entry name" value="Kinase-like_dom_sf"/>
</dbReference>
<evidence type="ECO:0000256" key="5">
    <source>
        <dbReference type="ARBA" id="ARBA00022448"/>
    </source>
</evidence>
<evidence type="ECO:0000259" key="16">
    <source>
        <dbReference type="PROSITE" id="PS50290"/>
    </source>
</evidence>
<dbReference type="InterPro" id="IPR042236">
    <property type="entry name" value="PI3K_accessory_sf"/>
</dbReference>
<keyword evidence="7 15" id="KW-0812">Transmembrane</keyword>
<dbReference type="Gene3D" id="3.30.1010.10">
    <property type="entry name" value="Phosphatidylinositol 3-kinase Catalytic Subunit, Chain A, domain 4"/>
    <property type="match status" value="1"/>
</dbReference>
<dbReference type="InterPro" id="IPR001263">
    <property type="entry name" value="PI3K_accessory_dom"/>
</dbReference>
<dbReference type="PROSITE" id="PS00915">
    <property type="entry name" value="PI3_4_KINASE_1"/>
    <property type="match status" value="1"/>
</dbReference>
<accession>A0A5C3QZI6</accession>
<dbReference type="InterPro" id="IPR045495">
    <property type="entry name" value="PI4K_N"/>
</dbReference>
<keyword evidence="8" id="KW-0547">Nucleotide-binding</keyword>
<dbReference type="GO" id="GO:0005886">
    <property type="term" value="C:plasma membrane"/>
    <property type="evidence" value="ECO:0007669"/>
    <property type="project" value="TreeGrafter"/>
</dbReference>
<comment type="subcellular location">
    <subcellularLocation>
        <location evidence="2">Membrane</location>
        <topology evidence="2">Multi-pass membrane protein</topology>
    </subcellularLocation>
</comment>
<comment type="catalytic activity">
    <reaction evidence="1">
        <text>a 1,2-diacyl-sn-glycero-3-phospho-(1D-myo-inositol) + ATP = a 1,2-diacyl-sn-glycero-3-phospho-(1D-myo-inositol 4-phosphate) + ADP + H(+)</text>
        <dbReference type="Rhea" id="RHEA:19877"/>
        <dbReference type="ChEBI" id="CHEBI:15378"/>
        <dbReference type="ChEBI" id="CHEBI:30616"/>
        <dbReference type="ChEBI" id="CHEBI:57880"/>
        <dbReference type="ChEBI" id="CHEBI:58178"/>
        <dbReference type="ChEBI" id="CHEBI:456216"/>
        <dbReference type="EC" id="2.7.1.67"/>
    </reaction>
</comment>
<keyword evidence="9" id="KW-0418">Kinase</keyword>
<feature type="domain" description="PIK helical" evidence="17">
    <location>
        <begin position="1415"/>
        <end position="1591"/>
    </location>
</feature>
<evidence type="ECO:0000256" key="3">
    <source>
        <dbReference type="ARBA" id="ARBA00006209"/>
    </source>
</evidence>
<dbReference type="STRING" id="1884261.A0A5C3QZI6"/>
<dbReference type="EC" id="2.7.1.67" evidence="4"/>
<evidence type="ECO:0000256" key="1">
    <source>
        <dbReference type="ARBA" id="ARBA00001686"/>
    </source>
</evidence>
<keyword evidence="10" id="KW-0067">ATP-binding</keyword>
<evidence type="ECO:0000313" key="18">
    <source>
        <dbReference type="EMBL" id="TFL07352.1"/>
    </source>
</evidence>
<dbReference type="GO" id="GO:0005737">
    <property type="term" value="C:cytoplasm"/>
    <property type="evidence" value="ECO:0007669"/>
    <property type="project" value="TreeGrafter"/>
</dbReference>
<dbReference type="GO" id="GO:0005254">
    <property type="term" value="F:chloride channel activity"/>
    <property type="evidence" value="ECO:0007669"/>
    <property type="project" value="InterPro"/>
</dbReference>
<dbReference type="Pfam" id="PF00454">
    <property type="entry name" value="PI3_PI4_kinase"/>
    <property type="match status" value="1"/>
</dbReference>
<evidence type="ECO:0000256" key="6">
    <source>
        <dbReference type="ARBA" id="ARBA00022679"/>
    </source>
</evidence>
<keyword evidence="6" id="KW-0808">Transferase</keyword>
<dbReference type="PROSITE" id="PS50290">
    <property type="entry name" value="PI3_4_KINASE_3"/>
    <property type="match status" value="1"/>
</dbReference>
<dbReference type="Pfam" id="PF00613">
    <property type="entry name" value="PI3Ka"/>
    <property type="match status" value="1"/>
</dbReference>
<dbReference type="InterPro" id="IPR044669">
    <property type="entry name" value="YneE/VCCN1/2-like"/>
</dbReference>
<evidence type="ECO:0000256" key="2">
    <source>
        <dbReference type="ARBA" id="ARBA00004141"/>
    </source>
</evidence>
<evidence type="ECO:0000256" key="7">
    <source>
        <dbReference type="ARBA" id="ARBA00022692"/>
    </source>
</evidence>
<feature type="transmembrane region" description="Helical" evidence="15">
    <location>
        <begin position="2412"/>
        <end position="2433"/>
    </location>
</feature>
<dbReference type="InterPro" id="IPR036940">
    <property type="entry name" value="PI3/4_kinase_cat_sf"/>
</dbReference>
<feature type="compositionally biased region" description="Polar residues" evidence="14">
    <location>
        <begin position="488"/>
        <end position="503"/>
    </location>
</feature>
<dbReference type="GO" id="GO:0048015">
    <property type="term" value="P:phosphatidylinositol-mediated signaling"/>
    <property type="evidence" value="ECO:0007669"/>
    <property type="project" value="TreeGrafter"/>
</dbReference>
<dbReference type="FunFam" id="1.10.1070.11:FF:000012">
    <property type="entry name" value="Phosphatidylinositol 4-kinase alpha 1"/>
    <property type="match status" value="1"/>
</dbReference>
<dbReference type="InterPro" id="IPR018936">
    <property type="entry name" value="PI3/4_kinase_CS"/>
</dbReference>
<dbReference type="PANTHER" id="PTHR10048">
    <property type="entry name" value="PHOSPHATIDYLINOSITOL KINASE"/>
    <property type="match status" value="1"/>
</dbReference>
<dbReference type="SUPFAM" id="SSF56112">
    <property type="entry name" value="Protein kinase-like (PK-like)"/>
    <property type="match status" value="1"/>
</dbReference>
<dbReference type="Proteomes" id="UP000305067">
    <property type="component" value="Unassembled WGS sequence"/>
</dbReference>
<proteinExistence type="inferred from homology"/>
<reference evidence="18 19" key="1">
    <citation type="journal article" date="2019" name="Nat. Ecol. Evol.">
        <title>Megaphylogeny resolves global patterns of mushroom evolution.</title>
        <authorList>
            <person name="Varga T."/>
            <person name="Krizsan K."/>
            <person name="Foldi C."/>
            <person name="Dima B."/>
            <person name="Sanchez-Garcia M."/>
            <person name="Sanchez-Ramirez S."/>
            <person name="Szollosi G.J."/>
            <person name="Szarkandi J.G."/>
            <person name="Papp V."/>
            <person name="Albert L."/>
            <person name="Andreopoulos W."/>
            <person name="Angelini C."/>
            <person name="Antonin V."/>
            <person name="Barry K.W."/>
            <person name="Bougher N.L."/>
            <person name="Buchanan P."/>
            <person name="Buyck B."/>
            <person name="Bense V."/>
            <person name="Catcheside P."/>
            <person name="Chovatia M."/>
            <person name="Cooper J."/>
            <person name="Damon W."/>
            <person name="Desjardin D."/>
            <person name="Finy P."/>
            <person name="Geml J."/>
            <person name="Haridas S."/>
            <person name="Hughes K."/>
            <person name="Justo A."/>
            <person name="Karasinski D."/>
            <person name="Kautmanova I."/>
            <person name="Kiss B."/>
            <person name="Kocsube S."/>
            <person name="Kotiranta H."/>
            <person name="LaButti K.M."/>
            <person name="Lechner B.E."/>
            <person name="Liimatainen K."/>
            <person name="Lipzen A."/>
            <person name="Lukacs Z."/>
            <person name="Mihaltcheva S."/>
            <person name="Morgado L.N."/>
            <person name="Niskanen T."/>
            <person name="Noordeloos M.E."/>
            <person name="Ohm R.A."/>
            <person name="Ortiz-Santana B."/>
            <person name="Ovrebo C."/>
            <person name="Racz N."/>
            <person name="Riley R."/>
            <person name="Savchenko A."/>
            <person name="Shiryaev A."/>
            <person name="Soop K."/>
            <person name="Spirin V."/>
            <person name="Szebenyi C."/>
            <person name="Tomsovsky M."/>
            <person name="Tulloss R.E."/>
            <person name="Uehling J."/>
            <person name="Grigoriev I.V."/>
            <person name="Vagvolgyi C."/>
            <person name="Papp T."/>
            <person name="Martin F.M."/>
            <person name="Miettinen O."/>
            <person name="Hibbett D.S."/>
            <person name="Nagy L.G."/>
        </authorList>
    </citation>
    <scope>NUCLEOTIDE SEQUENCE [LARGE SCALE GENOMIC DNA]</scope>
    <source>
        <strain evidence="18 19">CBS 309.79</strain>
    </source>
</reference>
<dbReference type="EMBL" id="ML178814">
    <property type="protein sequence ID" value="TFL07352.1"/>
    <property type="molecule type" value="Genomic_DNA"/>
</dbReference>
<dbReference type="OrthoDB" id="10264149at2759"/>
<dbReference type="Pfam" id="PF25539">
    <property type="entry name" value="Bestrophin_2"/>
    <property type="match status" value="2"/>
</dbReference>
<keyword evidence="19" id="KW-1185">Reference proteome</keyword>
<dbReference type="Pfam" id="PF19274">
    <property type="entry name" value="PI4K_N"/>
    <property type="match status" value="2"/>
</dbReference>
<evidence type="ECO:0000256" key="15">
    <source>
        <dbReference type="SAM" id="Phobius"/>
    </source>
</evidence>
<dbReference type="GO" id="GO:0046854">
    <property type="term" value="P:phosphatidylinositol phosphate biosynthetic process"/>
    <property type="evidence" value="ECO:0007669"/>
    <property type="project" value="InterPro"/>
</dbReference>
<dbReference type="InterPro" id="IPR016024">
    <property type="entry name" value="ARM-type_fold"/>
</dbReference>
<dbReference type="FunFam" id="3.30.1010.10:FF:000014">
    <property type="entry name" value="Phosphatidylinositol 4-kinase STT4"/>
    <property type="match status" value="1"/>
</dbReference>
<keyword evidence="12" id="KW-0406">Ion transport</keyword>
<dbReference type="GO" id="GO:0005524">
    <property type="term" value="F:ATP binding"/>
    <property type="evidence" value="ECO:0007669"/>
    <property type="project" value="UniProtKB-KW"/>
</dbReference>
<sequence>MDCLELNIRKAILGDISALVETSEDLQFAQDLLSPRHAASSQEELGPEVDAYNVNDEEATCEKSFMSTSRAQCNIAFGEMVMGLEDGMIAQNIGNLHESLTQTLKEIPALDFDASLAWDGDWALPDQITYTTISALLRIATVNQEVRPSTIDTILVFIETIVQHIQPASALDALTQFTPMLHGLYRAMISTCFDWQLKEATRVSMAMQQLCAPAIVDLLNRLLVDIEADPEADFQYSQAFTSRYVSNGCPLSGYFVVCCALEVQWTTLGQVLAPASPNASSPFEEAAAANKAWLSLMRNPATNQTVDEESDRQLSDMINHAMKCFQDLMLQIDQMESEPLFDTYAWETMSESLKLATVACAARRQLDQGLHARLLLLLSSDSPVSDNLLQEAALKSTTVLVQSFPHLAAPMATHLRRFITSPLPIFEFEFVSETRAPPPLTAAAKCLALCIKLAPGDDLIMSNMYSLLNFIAATSKEVHDSFAHSHAPSINQEAPDQSPSSVEYGTRGLTDDEKRSIGISTISVVTRLALEFDNEEVTRLTISMLLQRLRSAEPTVEAAIAYNLVDLALSAPESAFVDVIRAFSAVNRSANPDDPRFSNNMVLASQTRLAQELYRRPEFYQIYLVELLSLFVDKGLAIQNIAMSEQRVKTDDMIEQLASLLLPLDALLSHKDFELQDSRDLSILYRNMWLICVLFHFLSLESGGGTDMEWQRPALARIAARTPPMISEDTNDSVASDLQYSSVIRQEYAQSIISAHRALLIKHISIRGSDIRHLSYGQIIFLLTMHDLETLRSATGLSSSLVLYFTNGNLNQPGSLSVCMDSIAEKVIRGSISNLNSKASEQSLPRELSAELRELLVCSTHRVKQAREIASRYLHRLITSFPSLMCDPPLVYAILEILTLLRQACDNEYYDEYNPVYEFHSWRAGITLQLPDDYKVRRDILSQLQRNAQNWFSLALARAPVELQSTLQKYLTLSQSMSGDDASELGATVAEQFGRAIGPVQRHLTSLTSLADRDMDQSKILASQLASKGYFAGEVAGFRMATGTNPNDLEKVPPKAPSSSEIQALLKKMTTTMDEIRGKKSVFTVQDLKRLLFRCAATIISQSKVLSLPQEPLPSNSHRYFVLQCEYDLLHYLVAVPFEVSTPAALSAGIEVWTWVISEKPEIEVALLVQILGSWHDTIKHRKGLFSAAMNHIDPFFRPTEYTPTDQDVLDHETNGARRILTPHGLVLRMLQSRLQAARYDNAGVMFLLQRLVLRSAQSHSRMSTHALARETRFSFLLFGFEALKNSHLDSSSESALRESLYTSAYSWFSVRPQWSYGANRIQLDADIKVLSEFLSCLQTDSVSGRFSISSAPPNRNSIRTSEYTTRLRNISQPLKLLIENEIFRLSVWANPAKDPKRGIDPVGGGEQILSEATWSTVARTTWNTNPAISVHLTERFKSPFIRQEVRKLVRSSTADVLHVPEAAQVLVGERAEGMPSSEMKYLLLCAPVAPIIGITFFERRYQNEPTILQYAHRVLEEHPVGLTFFFVPQVVQALRHDALGYVSQFIFETAKISQLFCHQIIWNMKANCYKDDAAEVEDPMKPMLDNMTDLVVKSLDGEARSFYDREFDFFNEVTSISGKLKPFIKKTKPEKKAKIDEEMAKIVVDVGVYLPSNPDGVVVDIDKKSGRPLQSHAKAPFMATFKVRKEKVELDIDPDALIEQEDGEAEVRTQYDVWQQAIFKVGDDCRQDVLALQIIAMFKSIFMSVGLPLYLFPYRVTATAPGCGVIDVVPNSTSRDEMGRAKVNDLLDFFVAKYGSQDSVPFQQARLKFIQSMAAYSVACYILQIKDRHNGNIMIDGEGHIVHIDSRDLSFRCPLRPGSFKGVKFEPHSFKLNHEMVALMGGRYSQGYQFFQQLTTKAFLAIRPYADQLVSTVHLMLETGLPSFKGEPTIRRLRDRFALGLNERQAAEWMMSVIKNAHENVRSTAYDEFQRVSRISKGWQAVSFAFTGFSRRRFSVKTVPESLLNWASSDKSLKLSDQLTTDRLSDLYITLPTRDGVRSLTAFQPPRSGDPLPYGHHLVFCRPRNPESQLRPNDGTDNDFCPPEPFTRRMWAGGKFTWNNKSPLKIGGGVDAITSVSKDSIAFKGFGTELPMIFVNQKIELRQSGHASYSDVALVEERRHVYLSSRASVRKARVVEGIPERPDFYFEYTPTPTTLFRFSALTFNGHYIHLDREYAQQVEGYSGSLLSPRFIERLVHGPLSALMLLETLFTHHPELKLESFDYRAHNPIIVNQPISIYGYLDLEKGNVHLWCTTSEGVDVFRDPDSCFSGEVGCRRGWLPVTYQYHQQVVETVELDSEVGAAPCFHVVVSKQRVIITPADHELWSGRVHAVCGSWSLKKFNATVINDVWPEVLFFSAVATMVVLVSEMTSTSLNIATTLLTVLGTVLGLVISFRTSSAYERYQDGRKLWTTIQITSRNLAMLIWIHVPTDRDAIESVKDQGPLQAMIEKKTMINMVQALSVSIKHYLRGESGVYYADLFPLISFLPRFADQAQREHDDLLPLWQSSEDGDFNGVDHHKDPANKPHTTGHAPARTTSLPTPENHHTSINGDLEKQNHSSWGRKKSKKFNPEQVLADIPAGRPLKPARNPPETSLYDYIPLLRLFKWVFRRGAGVATSIVGEGGRTLMGKKRKPQVFDSNIPMEISLYLSTYSAWVMKSGLVQPAIATAMTNNILILQDTFNHLERIRSTPLPFAYQAHLRMSLWLYLFFLPFQIYSSFGYITIPGTAFASFLLLGFLEIGAEMQVSFLLYLTPVQCINHPHHNHHSENPFNYDANDLDLDHFCLTIQRELHEITAHTAPQPGDYVFSAWNQPFAPADRRTAEELMRHDVYTPPGAKASPDSANEFGTVSSVRSTLLRSWRDVDSKTRDESRWQ</sequence>
<dbReference type="PANTHER" id="PTHR10048:SF15">
    <property type="entry name" value="PHOSPHATIDYLINOSITOL 4-KINASE ALPHA"/>
    <property type="match status" value="1"/>
</dbReference>
<dbReference type="PROSITE" id="PS51545">
    <property type="entry name" value="PIK_HELICAL"/>
    <property type="match status" value="1"/>
</dbReference>
<dbReference type="SUPFAM" id="SSF48371">
    <property type="entry name" value="ARM repeat"/>
    <property type="match status" value="1"/>
</dbReference>
<name>A0A5C3QZI6_9AGAR</name>
<dbReference type="Gene3D" id="3.10.129.10">
    <property type="entry name" value="Hotdog Thioesterase"/>
    <property type="match status" value="1"/>
</dbReference>
<organism evidence="18 19">
    <name type="scientific">Pterulicium gracile</name>
    <dbReference type="NCBI Taxonomy" id="1884261"/>
    <lineage>
        <taxon>Eukaryota</taxon>
        <taxon>Fungi</taxon>
        <taxon>Dikarya</taxon>
        <taxon>Basidiomycota</taxon>
        <taxon>Agaricomycotina</taxon>
        <taxon>Agaricomycetes</taxon>
        <taxon>Agaricomycetidae</taxon>
        <taxon>Agaricales</taxon>
        <taxon>Pleurotineae</taxon>
        <taxon>Pterulaceae</taxon>
        <taxon>Pterulicium</taxon>
    </lineage>
</organism>
<dbReference type="InterPro" id="IPR000403">
    <property type="entry name" value="PI3/4_kinase_cat_dom"/>
</dbReference>
<keyword evidence="11 15" id="KW-1133">Transmembrane helix</keyword>
<dbReference type="SMART" id="SM00146">
    <property type="entry name" value="PI3Kc"/>
    <property type="match status" value="1"/>
</dbReference>
<evidence type="ECO:0000256" key="8">
    <source>
        <dbReference type="ARBA" id="ARBA00022741"/>
    </source>
</evidence>
<dbReference type="FunFam" id="1.25.40.70:FF:000011">
    <property type="entry name" value="Phosphatidylinositol 4-kinase alpha"/>
    <property type="match status" value="1"/>
</dbReference>
<evidence type="ECO:0000256" key="10">
    <source>
        <dbReference type="ARBA" id="ARBA00022840"/>
    </source>
</evidence>
<evidence type="ECO:0000256" key="12">
    <source>
        <dbReference type="ARBA" id="ARBA00023065"/>
    </source>
</evidence>
<feature type="region of interest" description="Disordered" evidence="14">
    <location>
        <begin position="2550"/>
        <end position="2606"/>
    </location>
</feature>